<dbReference type="InterPro" id="IPR050570">
    <property type="entry name" value="Cell_wall_metabolism_enzyme"/>
</dbReference>
<evidence type="ECO:0000313" key="2">
    <source>
        <dbReference type="EMBL" id="PHN06800.1"/>
    </source>
</evidence>
<gene>
    <name evidence="2" type="ORF">CRP01_10960</name>
</gene>
<comment type="caution">
    <text evidence="2">The sequence shown here is derived from an EMBL/GenBank/DDBJ whole genome shotgun (WGS) entry which is preliminary data.</text>
</comment>
<dbReference type="Gene3D" id="2.70.70.10">
    <property type="entry name" value="Glucose Permease (Domain IIA)"/>
    <property type="match status" value="1"/>
</dbReference>
<organism evidence="2 3">
    <name type="scientific">Flavilitoribacter nigricans (strain ATCC 23147 / DSM 23189 / NBRC 102662 / NCIMB 1420 / SS-2)</name>
    <name type="common">Lewinella nigricans</name>
    <dbReference type="NCBI Taxonomy" id="1122177"/>
    <lineage>
        <taxon>Bacteria</taxon>
        <taxon>Pseudomonadati</taxon>
        <taxon>Bacteroidota</taxon>
        <taxon>Saprospiria</taxon>
        <taxon>Saprospirales</taxon>
        <taxon>Lewinellaceae</taxon>
        <taxon>Flavilitoribacter</taxon>
    </lineage>
</organism>
<dbReference type="RefSeq" id="WP_099150056.1">
    <property type="nucleotide sequence ID" value="NZ_PDUD01000017.1"/>
</dbReference>
<dbReference type="InterPro" id="IPR011055">
    <property type="entry name" value="Dup_hybrid_motif"/>
</dbReference>
<feature type="domain" description="M23ase beta-sheet core" evidence="1">
    <location>
        <begin position="148"/>
        <end position="248"/>
    </location>
</feature>
<sequence length="273" mass="30793">MKGVLTAFFFISCWVLNAQKAPDEPLSYQDDLDFEWQSEGTSHKLWAVSRSHAPIEVLLTDRSSQAEVRSVLLPSFEQIMVLEMTGPELEAVRAKIRDSLQIGYYFGHPDLIKADLNYPYLFPFRKGKKYEVSQGFNGKTSHHSEQSRYAIDFQLNVGEPVFAARPGLVVKVVDWFTKQGGPELRNAANRIVVLHDDGTIASYVHLQFQGSLVAEGQQIAAGEKIGFSGLTGYTNGPHLHFVVRKERDQAIPVYFTGYEGKALKQGKRYKRNH</sequence>
<dbReference type="PANTHER" id="PTHR21666:SF294">
    <property type="entry name" value="PEPTIDASE M23"/>
    <property type="match status" value="1"/>
</dbReference>
<dbReference type="Proteomes" id="UP000223913">
    <property type="component" value="Unassembled WGS sequence"/>
</dbReference>
<proteinExistence type="predicted"/>
<reference evidence="2 3" key="1">
    <citation type="submission" date="2017-10" db="EMBL/GenBank/DDBJ databases">
        <title>The draft genome sequence of Lewinella nigricans NBRC 102662.</title>
        <authorList>
            <person name="Wang K."/>
        </authorList>
    </citation>
    <scope>NUCLEOTIDE SEQUENCE [LARGE SCALE GENOMIC DNA]</scope>
    <source>
        <strain evidence="2 3">NBRC 102662</strain>
    </source>
</reference>
<dbReference type="PANTHER" id="PTHR21666">
    <property type="entry name" value="PEPTIDASE-RELATED"/>
    <property type="match status" value="1"/>
</dbReference>
<protein>
    <recommendedName>
        <fullName evidence="1">M23ase beta-sheet core domain-containing protein</fullName>
    </recommendedName>
</protein>
<dbReference type="AlphaFoldDB" id="A0A2D0NEJ3"/>
<dbReference type="OrthoDB" id="9809488at2"/>
<evidence type="ECO:0000313" key="3">
    <source>
        <dbReference type="Proteomes" id="UP000223913"/>
    </source>
</evidence>
<dbReference type="InterPro" id="IPR016047">
    <property type="entry name" value="M23ase_b-sheet_dom"/>
</dbReference>
<dbReference type="SUPFAM" id="SSF51261">
    <property type="entry name" value="Duplicated hybrid motif"/>
    <property type="match status" value="1"/>
</dbReference>
<dbReference type="CDD" id="cd12797">
    <property type="entry name" value="M23_peptidase"/>
    <property type="match status" value="1"/>
</dbReference>
<keyword evidence="3" id="KW-1185">Reference proteome</keyword>
<accession>A0A2D0NEJ3</accession>
<dbReference type="EMBL" id="PDUD01000017">
    <property type="protein sequence ID" value="PHN06800.1"/>
    <property type="molecule type" value="Genomic_DNA"/>
</dbReference>
<dbReference type="Pfam" id="PF01551">
    <property type="entry name" value="Peptidase_M23"/>
    <property type="match status" value="1"/>
</dbReference>
<name>A0A2D0NEJ3_FLAN2</name>
<evidence type="ECO:0000259" key="1">
    <source>
        <dbReference type="Pfam" id="PF01551"/>
    </source>
</evidence>
<dbReference type="GO" id="GO:0004222">
    <property type="term" value="F:metalloendopeptidase activity"/>
    <property type="evidence" value="ECO:0007669"/>
    <property type="project" value="TreeGrafter"/>
</dbReference>